<evidence type="ECO:0000313" key="1">
    <source>
        <dbReference type="EMBL" id="CAB4029510.1"/>
    </source>
</evidence>
<dbReference type="InterPro" id="IPR036397">
    <property type="entry name" value="RNaseH_sf"/>
</dbReference>
<dbReference type="Gene3D" id="1.10.340.70">
    <property type="match status" value="1"/>
</dbReference>
<dbReference type="PANTHER" id="PTHR47331:SF1">
    <property type="entry name" value="GAG-LIKE PROTEIN"/>
    <property type="match status" value="1"/>
</dbReference>
<dbReference type="EMBL" id="CACRXK020016217">
    <property type="protein sequence ID" value="CAB4029510.1"/>
    <property type="molecule type" value="Genomic_DNA"/>
</dbReference>
<dbReference type="PROSITE" id="PS50994">
    <property type="entry name" value="INTEGRASE"/>
    <property type="match status" value="1"/>
</dbReference>
<dbReference type="InterPro" id="IPR012337">
    <property type="entry name" value="RNaseH-like_sf"/>
</dbReference>
<dbReference type="Pfam" id="PF03564">
    <property type="entry name" value="DUF1759"/>
    <property type="match status" value="1"/>
</dbReference>
<protein>
    <submittedName>
        <fullName evidence="1">Uncharacterized protein LOC110065257</fullName>
    </submittedName>
</protein>
<organism evidence="1 2">
    <name type="scientific">Paramuricea clavata</name>
    <name type="common">Red gorgonian</name>
    <name type="synonym">Violescent sea-whip</name>
    <dbReference type="NCBI Taxonomy" id="317549"/>
    <lineage>
        <taxon>Eukaryota</taxon>
        <taxon>Metazoa</taxon>
        <taxon>Cnidaria</taxon>
        <taxon>Anthozoa</taxon>
        <taxon>Octocorallia</taxon>
        <taxon>Malacalcyonacea</taxon>
        <taxon>Plexauridae</taxon>
        <taxon>Paramuricea</taxon>
    </lineage>
</organism>
<evidence type="ECO:0000313" key="2">
    <source>
        <dbReference type="Proteomes" id="UP001152795"/>
    </source>
</evidence>
<dbReference type="Gene3D" id="3.30.420.10">
    <property type="entry name" value="Ribonuclease H-like superfamily/Ribonuclease H"/>
    <property type="match status" value="1"/>
</dbReference>
<keyword evidence="2" id="KW-1185">Reference proteome</keyword>
<dbReference type="InterPro" id="IPR008737">
    <property type="entry name" value="DUF1758"/>
</dbReference>
<comment type="caution">
    <text evidence="1">The sequence shown here is derived from an EMBL/GenBank/DDBJ whole genome shotgun (WGS) entry which is preliminary data.</text>
</comment>
<dbReference type="Pfam" id="PF05585">
    <property type="entry name" value="DUF1758"/>
    <property type="match status" value="1"/>
</dbReference>
<reference evidence="1" key="1">
    <citation type="submission" date="2020-04" db="EMBL/GenBank/DDBJ databases">
        <authorList>
            <person name="Alioto T."/>
            <person name="Alioto T."/>
            <person name="Gomez Garrido J."/>
        </authorList>
    </citation>
    <scope>NUCLEOTIDE SEQUENCE</scope>
    <source>
        <strain evidence="1">A484AB</strain>
    </source>
</reference>
<dbReference type="InterPro" id="IPR041588">
    <property type="entry name" value="Integrase_H2C2"/>
</dbReference>
<dbReference type="Proteomes" id="UP001152795">
    <property type="component" value="Unassembled WGS sequence"/>
</dbReference>
<dbReference type="Pfam" id="PF17921">
    <property type="entry name" value="Integrase_H2C2"/>
    <property type="match status" value="1"/>
</dbReference>
<gene>
    <name evidence="1" type="ORF">PACLA_8A032278</name>
</gene>
<proteinExistence type="predicted"/>
<accession>A0A7D9L958</accession>
<dbReference type="GO" id="GO:0015074">
    <property type="term" value="P:DNA integration"/>
    <property type="evidence" value="ECO:0007669"/>
    <property type="project" value="InterPro"/>
</dbReference>
<dbReference type="PANTHER" id="PTHR47331">
    <property type="entry name" value="PHD-TYPE DOMAIN-CONTAINING PROTEIN"/>
    <property type="match status" value="1"/>
</dbReference>
<dbReference type="InterPro" id="IPR001584">
    <property type="entry name" value="Integrase_cat-core"/>
</dbReference>
<dbReference type="InterPro" id="IPR008042">
    <property type="entry name" value="Retrotrans_Pao"/>
</dbReference>
<dbReference type="SUPFAM" id="SSF53098">
    <property type="entry name" value="Ribonuclease H-like"/>
    <property type="match status" value="1"/>
</dbReference>
<dbReference type="InterPro" id="IPR005312">
    <property type="entry name" value="DUF1759"/>
</dbReference>
<name>A0A7D9L958_PARCT</name>
<dbReference type="Pfam" id="PF18701">
    <property type="entry name" value="DUF5641"/>
    <property type="match status" value="1"/>
</dbReference>
<dbReference type="InterPro" id="IPR040676">
    <property type="entry name" value="DUF5641"/>
</dbReference>
<dbReference type="Pfam" id="PF05380">
    <property type="entry name" value="Peptidase_A17"/>
    <property type="match status" value="1"/>
</dbReference>
<sequence length="1579" mass="179743">MYTTPSGHQPTVPLINTRPSHQDSTIRLKRMALPTFSGLRKDWPEFKAVWKSMAESASYNKTALAHELKNSVKGEAKHRIKSVFVTKPEAYDIMWEKLECHYGDTTASVQAALEDLQRLKPVKEDYKALVELVDEVESAYSQLEELDQLNTLTMRDVDNLTDLLPTHLKVDWRRKYRDLSSAEKLQPFTPLMKFLDRERSVVARLAENQHSKKRGNDNARGYSKTYHVERGAKHGQRTYYKCAFPTHRKDTINHTTEQCKEFQKLSISGKDDRYELLKQVNACFKCFGNHRKLNCPKKLPCSSCGSDQHHSLLCIPPKLPKDSGEKSKTGDDGNKELASYTVESDSMALYPIHQATISDSGRKVSVFCDGGSNASYITHSAAERIKAKKVKKLSLDVTTMGNVEKTYNTWQYEFPINTSAGKKVTITAFGMERITGQVSKLDPKVLVKLFPEYDPETLQRKSTHVDVLLGCDYFGLHPKQEEARCGDNLSIMNGALGICLQGAHPDLIEETRYDTNLAKKIHDVNVKVETYKTRLNSHPEFHPNHTRECSVNVSSSYSHRKDESQIDNFIQGEELATEISPQCGGCRCNKCPTVGHTYSFKEEQELKLIQENLEYDEVNQCWITSYPWLVDPQSLPDNYHTALATLERTERTLKKDDQWAKTYKSQMDDRCVARKLASEEALEQHCHRFLWRDLQQHRPPDIYVIQRVNMGDTPGPAISTEAVYKTAELYREDSPQAANLLKHSSYVDDLIDSRPSKPDALKIAKEAEDILAKGGFAVKCWQFSGETQPRVKEELLKLDLPEKSVESSDQGLIMFKGTDENLRVLGLGWNPKQDTITNEVTLNFSSKRRGVRTGPNLLESDLPSALPNVLTRRIVLEQRLCLERCLRPVNSNGRPWLIILSDGSDLAYGFAAYIRWKLDDGSYWCRLIMAKCRIAPINKLSTPQMELNAAVLSKRGRKVIEKEMRFDFERVLQIVDSETVLSMIHKTSTRFKVYEGVRIGEIQAATEGDLTCWAWMSGQHNTADWLTRGRAPEELNNDSHWWNGPPILYRPIEEWGLKFNPKKEPLPGEKKVHVVAAAASVEALLIDYERFSNINKAIWVVARLLNIAKKSFKGGRTLSISVKQLQEAENFIVKEVQKSFESELTKTDRKGRKGGRFACLNPVQDESGLWVVGQRLKNKNPMTVDSSLQKLLPYRHHVTRLFMQRAHTSGHRGRDATLARFRQLYWVTQGSKLAQSIKSKCQMCKLREAKFLEQQMGQLPEARLKPSPAFNHVMIDLFGPYSVRGEVQKRTSGKAYGVIFTDLVMRAVHIEAVFGYDTESFLMALSRFVSVRGWPEIIYSDPGSQLIGAERELTETWKSIDRQSLHKRAVESLVKSAKRAIHFAINNQRLSVQEFMTVCSEATNLLNERPIGTLPGADSELNILTPNSLLLGRATAKNPGGWQPNGNNPGKRYHVVQIVTDEFWKKWTELYAPALVIRRKWNTANRNLRPGDVVIIADRNTLRGYYRLGIVQEVFPSQDGKVRRVNVMYKNFQIGEKVQKYKGHNEAVIVSRSAQRLSLLVPVDMNQDQETKSEAKESV</sequence>
<dbReference type="OrthoDB" id="5979870at2759"/>
<dbReference type="GO" id="GO:0003676">
    <property type="term" value="F:nucleic acid binding"/>
    <property type="evidence" value="ECO:0007669"/>
    <property type="project" value="InterPro"/>
</dbReference>